<dbReference type="HOGENOM" id="CLU_2848182_0_0_11"/>
<dbReference type="STRING" id="408015.SXIM_00270"/>
<keyword evidence="2" id="KW-1185">Reference proteome</keyword>
<gene>
    <name evidence="1" type="ORF">SXIM_00270</name>
</gene>
<dbReference type="Proteomes" id="UP000034034">
    <property type="component" value="Chromosome"/>
</dbReference>
<dbReference type="PATRIC" id="fig|408015.6.peg.38"/>
<name>A0A0F7CMM3_9ACTN</name>
<evidence type="ECO:0000313" key="1">
    <source>
        <dbReference type="EMBL" id="AKG41411.1"/>
    </source>
</evidence>
<reference evidence="1" key="1">
    <citation type="submission" date="2019-08" db="EMBL/GenBank/DDBJ databases">
        <title>Complete genome sequence of a mangrove-derived Streptomyces xiamenensis.</title>
        <authorList>
            <person name="Xu J."/>
        </authorList>
    </citation>
    <scope>NUCLEOTIDE SEQUENCE</scope>
    <source>
        <strain evidence="1">318</strain>
    </source>
</reference>
<dbReference type="RefSeq" id="WP_046722567.1">
    <property type="nucleotide sequence ID" value="NZ_CP009922.3"/>
</dbReference>
<evidence type="ECO:0000313" key="2">
    <source>
        <dbReference type="Proteomes" id="UP000034034"/>
    </source>
</evidence>
<accession>A0A0F7CMM3</accession>
<dbReference type="AlphaFoldDB" id="A0A0F7CMM3"/>
<dbReference type="KEGG" id="sxi:SXIM_00270"/>
<sequence>MVVHFFSAEGWQSWGLDGEPLIPERMPVLLDDDFLFEDKGGPRATRAVNAWLRTLPSSGAPSPNS</sequence>
<protein>
    <submittedName>
        <fullName evidence="1">Integrase domain protein SAM domain protein</fullName>
    </submittedName>
</protein>
<organism evidence="1 2">
    <name type="scientific">Streptomyces xiamenensis</name>
    <dbReference type="NCBI Taxonomy" id="408015"/>
    <lineage>
        <taxon>Bacteria</taxon>
        <taxon>Bacillati</taxon>
        <taxon>Actinomycetota</taxon>
        <taxon>Actinomycetes</taxon>
        <taxon>Kitasatosporales</taxon>
        <taxon>Streptomycetaceae</taxon>
        <taxon>Streptomyces</taxon>
    </lineage>
</organism>
<proteinExistence type="predicted"/>
<dbReference type="EMBL" id="CP009922">
    <property type="protein sequence ID" value="AKG41411.1"/>
    <property type="molecule type" value="Genomic_DNA"/>
</dbReference>